<feature type="transmembrane region" description="Helical" evidence="1">
    <location>
        <begin position="48"/>
        <end position="70"/>
    </location>
</feature>
<dbReference type="InterPro" id="IPR011642">
    <property type="entry name" value="Gate_dom"/>
</dbReference>
<dbReference type="Proteomes" id="UP000675664">
    <property type="component" value="Unassembled WGS sequence"/>
</dbReference>
<organism evidence="3 4">
    <name type="scientific">Sinanaerobacter chloroacetimidivorans</name>
    <dbReference type="NCBI Taxonomy" id="2818044"/>
    <lineage>
        <taxon>Bacteria</taxon>
        <taxon>Bacillati</taxon>
        <taxon>Bacillota</taxon>
        <taxon>Clostridia</taxon>
        <taxon>Peptostreptococcales</taxon>
        <taxon>Anaerovoracaceae</taxon>
        <taxon>Sinanaerobacter</taxon>
    </lineage>
</organism>
<proteinExistence type="predicted"/>
<keyword evidence="1" id="KW-1133">Transmembrane helix</keyword>
<accession>A0A8J7W6Y7</accession>
<evidence type="ECO:0000313" key="4">
    <source>
        <dbReference type="Proteomes" id="UP000675664"/>
    </source>
</evidence>
<evidence type="ECO:0000259" key="2">
    <source>
        <dbReference type="Pfam" id="PF07670"/>
    </source>
</evidence>
<evidence type="ECO:0000256" key="1">
    <source>
        <dbReference type="SAM" id="Phobius"/>
    </source>
</evidence>
<dbReference type="EMBL" id="JAGSND010000028">
    <property type="protein sequence ID" value="MBR0600448.1"/>
    <property type="molecule type" value="Genomic_DNA"/>
</dbReference>
<dbReference type="GO" id="GO:0005886">
    <property type="term" value="C:plasma membrane"/>
    <property type="evidence" value="ECO:0007669"/>
    <property type="project" value="TreeGrafter"/>
</dbReference>
<dbReference type="InterPro" id="IPR052549">
    <property type="entry name" value="SpmB"/>
</dbReference>
<dbReference type="PANTHER" id="PTHR35793:SF2">
    <property type="entry name" value="INNER MEMBRANE PROTEIN YJIG"/>
    <property type="match status" value="1"/>
</dbReference>
<keyword evidence="1" id="KW-0812">Transmembrane</keyword>
<gene>
    <name evidence="3" type="ORF">KCX82_21495</name>
</gene>
<sequence>MIAEVLSNVSLFFIPGMLSVIIGYGIYKRAPIYDYFIEGTKDGLKTAAELLPFIIAIFIGIEALVSSGAMEFLENLLSPLFHLVGIPEELISLILLRPVSGSGSLVLVEKIVTAYGPDTFVGRAASVMVGSCETIFYVLAVYFGATSVKNIRHAFMAGLIGYIVGIFASLLACVYI</sequence>
<evidence type="ECO:0000313" key="3">
    <source>
        <dbReference type="EMBL" id="MBR0600448.1"/>
    </source>
</evidence>
<keyword evidence="4" id="KW-1185">Reference proteome</keyword>
<feature type="domain" description="Nucleoside transporter/FeoB GTPase Gate" evidence="2">
    <location>
        <begin position="49"/>
        <end position="147"/>
    </location>
</feature>
<dbReference type="Pfam" id="PF07670">
    <property type="entry name" value="Gate"/>
    <property type="match status" value="1"/>
</dbReference>
<feature type="transmembrane region" description="Helical" evidence="1">
    <location>
        <begin position="6"/>
        <end position="27"/>
    </location>
</feature>
<comment type="caution">
    <text evidence="3">The sequence shown here is derived from an EMBL/GenBank/DDBJ whole genome shotgun (WGS) entry which is preliminary data.</text>
</comment>
<name>A0A8J7W6Y7_9FIRM</name>
<reference evidence="3" key="1">
    <citation type="submission" date="2021-04" db="EMBL/GenBank/DDBJ databases">
        <title>Sinoanaerobacter chloroacetimidivorans sp. nov., an obligate anaerobic bacterium isolated from anaerobic sludge.</title>
        <authorList>
            <person name="Bao Y."/>
        </authorList>
    </citation>
    <scope>NUCLEOTIDE SEQUENCE</scope>
    <source>
        <strain evidence="3">BAD-6</strain>
    </source>
</reference>
<keyword evidence="1" id="KW-0472">Membrane</keyword>
<dbReference type="AlphaFoldDB" id="A0A8J7W6Y7"/>
<dbReference type="PANTHER" id="PTHR35793">
    <property type="entry name" value="INNER MEMBRANE PROTEIN YJIG"/>
    <property type="match status" value="1"/>
</dbReference>
<dbReference type="RefSeq" id="WP_227020563.1">
    <property type="nucleotide sequence ID" value="NZ_JAGSND010000028.1"/>
</dbReference>
<reference evidence="3" key="2">
    <citation type="submission" date="2021-04" db="EMBL/GenBank/DDBJ databases">
        <authorList>
            <person name="Liu J."/>
        </authorList>
    </citation>
    <scope>NUCLEOTIDE SEQUENCE</scope>
    <source>
        <strain evidence="3">BAD-6</strain>
    </source>
</reference>
<feature type="transmembrane region" description="Helical" evidence="1">
    <location>
        <begin position="155"/>
        <end position="175"/>
    </location>
</feature>
<feature type="transmembrane region" description="Helical" evidence="1">
    <location>
        <begin position="120"/>
        <end position="143"/>
    </location>
</feature>
<protein>
    <submittedName>
        <fullName evidence="3">Spore maturation protein</fullName>
    </submittedName>
</protein>